<evidence type="ECO:0000313" key="1">
    <source>
        <dbReference type="EMBL" id="KAG5599245.1"/>
    </source>
</evidence>
<protein>
    <submittedName>
        <fullName evidence="1">Uncharacterized protein</fullName>
    </submittedName>
</protein>
<organism evidence="1 2">
    <name type="scientific">Solanum commersonii</name>
    <name type="common">Commerson's wild potato</name>
    <name type="synonym">Commerson's nightshade</name>
    <dbReference type="NCBI Taxonomy" id="4109"/>
    <lineage>
        <taxon>Eukaryota</taxon>
        <taxon>Viridiplantae</taxon>
        <taxon>Streptophyta</taxon>
        <taxon>Embryophyta</taxon>
        <taxon>Tracheophyta</taxon>
        <taxon>Spermatophyta</taxon>
        <taxon>Magnoliopsida</taxon>
        <taxon>eudicotyledons</taxon>
        <taxon>Gunneridae</taxon>
        <taxon>Pentapetalae</taxon>
        <taxon>asterids</taxon>
        <taxon>lamiids</taxon>
        <taxon>Solanales</taxon>
        <taxon>Solanaceae</taxon>
        <taxon>Solanoideae</taxon>
        <taxon>Solaneae</taxon>
        <taxon>Solanum</taxon>
    </lineage>
</organism>
<proteinExistence type="predicted"/>
<gene>
    <name evidence="1" type="ORF">H5410_030615</name>
</gene>
<keyword evidence="2" id="KW-1185">Reference proteome</keyword>
<sequence>MGQLAHFADRRAARLDASILGMIQTSLADAVTPLSGTIDALAARIAVCEHGQGATKKVTTLKDIIVVWRSDVDHLKSTNMSMIIRTVEIPDVPDMPLSTTGDEVRA</sequence>
<dbReference type="AlphaFoldDB" id="A0A9J5YGP3"/>
<name>A0A9J5YGP3_SOLCO</name>
<comment type="caution">
    <text evidence="1">The sequence shown here is derived from an EMBL/GenBank/DDBJ whole genome shotgun (WGS) entry which is preliminary data.</text>
</comment>
<evidence type="ECO:0000313" key="2">
    <source>
        <dbReference type="Proteomes" id="UP000824120"/>
    </source>
</evidence>
<accession>A0A9J5YGP3</accession>
<dbReference type="Proteomes" id="UP000824120">
    <property type="component" value="Chromosome 6"/>
</dbReference>
<reference evidence="1 2" key="1">
    <citation type="submission" date="2020-09" db="EMBL/GenBank/DDBJ databases">
        <title>De no assembly of potato wild relative species, Solanum commersonii.</title>
        <authorList>
            <person name="Cho K."/>
        </authorList>
    </citation>
    <scope>NUCLEOTIDE SEQUENCE [LARGE SCALE GENOMIC DNA]</scope>
    <source>
        <strain evidence="1">LZ3.2</strain>
        <tissue evidence="1">Leaf</tissue>
    </source>
</reference>
<dbReference type="EMBL" id="JACXVP010000006">
    <property type="protein sequence ID" value="KAG5599245.1"/>
    <property type="molecule type" value="Genomic_DNA"/>
</dbReference>